<dbReference type="Pfam" id="PF23189">
    <property type="entry name" value="UPF0261_C"/>
    <property type="match status" value="1"/>
</dbReference>
<dbReference type="CDD" id="cd15488">
    <property type="entry name" value="Tm-1-like"/>
    <property type="match status" value="1"/>
</dbReference>
<dbReference type="HOGENOM" id="CLU_036813_1_0_5"/>
<dbReference type="Pfam" id="PF06792">
    <property type="entry name" value="UPF0261"/>
    <property type="match status" value="1"/>
</dbReference>
<evidence type="ECO:0000259" key="3">
    <source>
        <dbReference type="Pfam" id="PF23189"/>
    </source>
</evidence>
<name>I3X345_SINF2</name>
<dbReference type="InterPro" id="IPR044122">
    <property type="entry name" value="UPF0261_N"/>
</dbReference>
<feature type="domain" description="UPF0261" evidence="2">
    <location>
        <begin position="19"/>
        <end position="188"/>
    </location>
</feature>
<dbReference type="KEGG" id="sfd:USDA257_c17130"/>
<dbReference type="NCBIfam" id="NF002673">
    <property type="entry name" value="PRK02399.1-1"/>
    <property type="match status" value="1"/>
</dbReference>
<feature type="domain" description="UPF0261" evidence="3">
    <location>
        <begin position="196"/>
        <end position="411"/>
    </location>
</feature>
<sequence length="415" mass="43966">MRRLFKAEEGQSRQGGEMKRIYVVGTADTKGEELAYLAAQIEAAGGRPFRVDVGTRRPTITVDISAETVAAAHPDGAAAVLSGDDRGTAVAAMGEAFARFLPEREDVAGVVGIGGGGGTSIITAGMRRLPLGLPKVMVSTLASGDTAPYVDVSDIIMMPSVTDMVGLNRLSRMILKNAAEAITAMAKGPVKETASKPALGLTMFGVTTPCVTAIVERLKADHDCMVFHATGTGGRTMEKLADSGLLSGVLDITTTEVCDFLFGGVLPATEDRFGAIVRTELPYVGSVGALDMVNFWAPETVPERYAGRLLYRHNPNVTLLRTSAEECAAIGRWIGAKLNLCKGPLRFLIPERGVSALDIEGGAFFDPAADAALFEALETTVERIDARRIERLPLHINDPQFAEAAVAAYRDIANS</sequence>
<protein>
    <recommendedName>
        <fullName evidence="1">UPF0261 protein USDA257_c17130</fullName>
    </recommendedName>
</protein>
<dbReference type="AlphaFoldDB" id="I3X345"/>
<accession>I3X345</accession>
<dbReference type="NCBIfam" id="NF002675">
    <property type="entry name" value="PRK02399.1-3"/>
    <property type="match status" value="1"/>
</dbReference>
<dbReference type="InterPro" id="IPR056778">
    <property type="entry name" value="UPF0261_C"/>
</dbReference>
<organism evidence="4 5">
    <name type="scientific">Sinorhizobium fredii (strain USDA 257)</name>
    <dbReference type="NCBI Taxonomy" id="1185652"/>
    <lineage>
        <taxon>Bacteria</taxon>
        <taxon>Pseudomonadati</taxon>
        <taxon>Pseudomonadota</taxon>
        <taxon>Alphaproteobacteria</taxon>
        <taxon>Hyphomicrobiales</taxon>
        <taxon>Rhizobiaceae</taxon>
        <taxon>Sinorhizobium/Ensifer group</taxon>
        <taxon>Sinorhizobium</taxon>
    </lineage>
</organism>
<dbReference type="InterPro" id="IPR051353">
    <property type="entry name" value="Tobamovirus_resist_UPF0261"/>
</dbReference>
<dbReference type="eggNOG" id="COG5441">
    <property type="taxonomic scope" value="Bacteria"/>
</dbReference>
<evidence type="ECO:0000256" key="1">
    <source>
        <dbReference type="HAMAP-Rule" id="MF_00677"/>
    </source>
</evidence>
<comment type="similarity">
    <text evidence="1">Belongs to the UPF0261 family.</text>
</comment>
<dbReference type="PANTHER" id="PTHR31862:SF1">
    <property type="entry name" value="UPF0261 DOMAIN PROTEIN (AFU_ORTHOLOGUE AFUA_1G10120)"/>
    <property type="match status" value="1"/>
</dbReference>
<dbReference type="NCBIfam" id="NF002674">
    <property type="entry name" value="PRK02399.1-2"/>
    <property type="match status" value="1"/>
</dbReference>
<evidence type="ECO:0000259" key="2">
    <source>
        <dbReference type="Pfam" id="PF06792"/>
    </source>
</evidence>
<dbReference type="InterPro" id="IPR008322">
    <property type="entry name" value="UPF0261"/>
</dbReference>
<dbReference type="PIRSF" id="PIRSF033271">
    <property type="entry name" value="UCP033271"/>
    <property type="match status" value="1"/>
</dbReference>
<dbReference type="PATRIC" id="fig|1185652.3.peg.1776"/>
<dbReference type="PANTHER" id="PTHR31862">
    <property type="entry name" value="UPF0261 DOMAIN PROTEIN (AFU_ORTHOLOGUE AFUA_1G10120)"/>
    <property type="match status" value="1"/>
</dbReference>
<dbReference type="Gene3D" id="3.40.50.12020">
    <property type="entry name" value="Uncharacterised protein family UPF0261, NN domain"/>
    <property type="match status" value="1"/>
</dbReference>
<dbReference type="Proteomes" id="UP000006180">
    <property type="component" value="Chromosome"/>
</dbReference>
<dbReference type="Gene3D" id="3.40.50.12030">
    <property type="entry name" value="Uncharacterised protein family UPF0261, NC domain"/>
    <property type="match status" value="1"/>
</dbReference>
<reference evidence="4 5" key="1">
    <citation type="journal article" date="2012" name="J. Bacteriol.">
        <title>Complete genome sequence of the broad-host-range strain Sinorhizobium fredii USDA257.</title>
        <authorList>
            <person name="Schuldes J."/>
            <person name="Rodriguez Orbegoso M."/>
            <person name="Schmeisser C."/>
            <person name="Krishnan H.B."/>
            <person name="Daniel R."/>
            <person name="Streit W.R."/>
        </authorList>
    </citation>
    <scope>NUCLEOTIDE SEQUENCE [LARGE SCALE GENOMIC DNA]</scope>
    <source>
        <strain evidence="4 5">USDA 257</strain>
    </source>
</reference>
<gene>
    <name evidence="4" type="ORF">USDA257_c17130</name>
</gene>
<dbReference type="STRING" id="1185652.USDA257_c17130"/>
<dbReference type="HAMAP" id="MF_00677">
    <property type="entry name" value="UPF0261"/>
    <property type="match status" value="1"/>
</dbReference>
<dbReference type="EMBL" id="CP003563">
    <property type="protein sequence ID" value="AFL50301.1"/>
    <property type="molecule type" value="Genomic_DNA"/>
</dbReference>
<evidence type="ECO:0000313" key="4">
    <source>
        <dbReference type="EMBL" id="AFL50301.1"/>
    </source>
</evidence>
<proteinExistence type="inferred from homology"/>
<evidence type="ECO:0000313" key="5">
    <source>
        <dbReference type="Proteomes" id="UP000006180"/>
    </source>
</evidence>